<keyword evidence="2" id="KW-1185">Reference proteome</keyword>
<sequence>MVTRMRSVGSARRLGAGLILLALWLQLLAPAAGVLTRVRQAEAAAADALIHAILCGRDQGPDGAADLHAGLHADTPADHAACDRCPLCRCTAAAPLPVIPDAVAGRLVWRRVTWPIPPPIPGIRPARNAVQARAPPETV</sequence>
<dbReference type="Pfam" id="PF11162">
    <property type="entry name" value="DUF2946"/>
    <property type="match status" value="1"/>
</dbReference>
<organism evidence="1 2">
    <name type="scientific">Methylobacterium longum</name>
    <dbReference type="NCBI Taxonomy" id="767694"/>
    <lineage>
        <taxon>Bacteria</taxon>
        <taxon>Pseudomonadati</taxon>
        <taxon>Pseudomonadota</taxon>
        <taxon>Alphaproteobacteria</taxon>
        <taxon>Hyphomicrobiales</taxon>
        <taxon>Methylobacteriaceae</taxon>
        <taxon>Methylobacterium</taxon>
    </lineage>
</organism>
<reference evidence="2" key="1">
    <citation type="journal article" date="2019" name="Int. J. Syst. Evol. Microbiol.">
        <title>The Global Catalogue of Microorganisms (GCM) 10K type strain sequencing project: providing services to taxonomists for standard genome sequencing and annotation.</title>
        <authorList>
            <consortium name="The Broad Institute Genomics Platform"/>
            <consortium name="The Broad Institute Genome Sequencing Center for Infectious Disease"/>
            <person name="Wu L."/>
            <person name="Ma J."/>
        </authorList>
    </citation>
    <scope>NUCLEOTIDE SEQUENCE [LARGE SCALE GENOMIC DNA]</scope>
    <source>
        <strain evidence="2">CECT 7806</strain>
    </source>
</reference>
<dbReference type="EMBL" id="JAUFPT010000013">
    <property type="protein sequence ID" value="MDN3570023.1"/>
    <property type="molecule type" value="Genomic_DNA"/>
</dbReference>
<protein>
    <submittedName>
        <fullName evidence="1">DUF2946 family protein</fullName>
    </submittedName>
</protein>
<evidence type="ECO:0000313" key="2">
    <source>
        <dbReference type="Proteomes" id="UP001244297"/>
    </source>
</evidence>
<dbReference type="Proteomes" id="UP001244297">
    <property type="component" value="Unassembled WGS sequence"/>
</dbReference>
<comment type="caution">
    <text evidence="1">The sequence shown here is derived from an EMBL/GenBank/DDBJ whole genome shotgun (WGS) entry which is preliminary data.</text>
</comment>
<name>A0ABT8AJH6_9HYPH</name>
<dbReference type="InterPro" id="IPR021333">
    <property type="entry name" value="DUF2946"/>
</dbReference>
<evidence type="ECO:0000313" key="1">
    <source>
        <dbReference type="EMBL" id="MDN3570023.1"/>
    </source>
</evidence>
<dbReference type="RefSeq" id="WP_238290442.1">
    <property type="nucleotide sequence ID" value="NZ_BPQS01000023.1"/>
</dbReference>
<gene>
    <name evidence="1" type="ORF">QWZ18_05205</name>
</gene>
<accession>A0ABT8AJH6</accession>
<proteinExistence type="predicted"/>